<comment type="cofactor">
    <cofactor evidence="2 12">
        <name>FAD</name>
        <dbReference type="ChEBI" id="CHEBI:57692"/>
    </cofactor>
</comment>
<dbReference type="SUPFAM" id="SSF54373">
    <property type="entry name" value="FAD-linked reductases, C-terminal domain"/>
    <property type="match status" value="1"/>
</dbReference>
<comment type="pathway">
    <text evidence="4 12">Porphyrin-containing compound metabolism; protoheme biosynthesis.</text>
</comment>
<dbReference type="Proteomes" id="UP000656804">
    <property type="component" value="Unassembled WGS sequence"/>
</dbReference>
<dbReference type="GO" id="GO:0006783">
    <property type="term" value="P:heme biosynthetic process"/>
    <property type="evidence" value="ECO:0007669"/>
    <property type="project" value="UniProtKB-UniRule"/>
</dbReference>
<reference evidence="14" key="1">
    <citation type="submission" date="2020-11" db="EMBL/GenBank/DDBJ databases">
        <title>Nocardioides sp. CBS4Y-1, whole genome shotgun sequence.</title>
        <authorList>
            <person name="Tuo L."/>
        </authorList>
    </citation>
    <scope>NUCLEOTIDE SEQUENCE</scope>
    <source>
        <strain evidence="14">CBS4Y-1</strain>
    </source>
</reference>
<dbReference type="RefSeq" id="WP_194501489.1">
    <property type="nucleotide sequence ID" value="NZ_JADIVZ010000001.1"/>
</dbReference>
<evidence type="ECO:0000256" key="9">
    <source>
        <dbReference type="ARBA" id="ARBA00022827"/>
    </source>
</evidence>
<sequence length="472" mass="47904">MGARVAVVGGGVAGLVAARDLVGAGHDVLLLEAGDETGGKLRRRPVGGVLVDVGAEAMLNRRPEGVEVARSAGLEVEHPAVVSSRIFSRGALRRLPRSLMGVPLDLDDLAASGVLDDAELARVREEPSLPPLELDPDDDLTVGDLVDARLGPAVTDRLVEPLLGGVYAGQARRISARAAVPQLVAMAQSGSLLEAGAAMAAPATYSTPVFAGLSGGMGGLSDALAERLREAGVEVRTGATVRELARTSSGFRLAVGPATSPERLEVDAVVLATPPAATARLLADVAPAASALLGRVESASVVVVSFAFRTAEVGALADTDCSGLLVPPVEGRDIKASTFSFAKWGWVREAGAGEGLVHLRTSLGRHGDETTLQVPDAELVARSRRDLAVLAGVAADPVDAHVQRWGGGLPQYAPGHVALVAGVRDAVAAVPGLAVCGAAYDGVGIPAVLASAHRAAAGLLSDRGRAGETMAP</sequence>
<dbReference type="AlphaFoldDB" id="A0A930UYA7"/>
<evidence type="ECO:0000256" key="7">
    <source>
        <dbReference type="ARBA" id="ARBA00019046"/>
    </source>
</evidence>
<keyword evidence="12" id="KW-0963">Cytoplasm</keyword>
<evidence type="ECO:0000256" key="11">
    <source>
        <dbReference type="ARBA" id="ARBA00023133"/>
    </source>
</evidence>
<keyword evidence="8 12" id="KW-0285">Flavoprotein</keyword>
<evidence type="ECO:0000259" key="13">
    <source>
        <dbReference type="Pfam" id="PF01593"/>
    </source>
</evidence>
<dbReference type="SUPFAM" id="SSF51905">
    <property type="entry name" value="FAD/NAD(P)-binding domain"/>
    <property type="match status" value="1"/>
</dbReference>
<dbReference type="PANTHER" id="PTHR42923">
    <property type="entry name" value="PROTOPORPHYRINOGEN OXIDASE"/>
    <property type="match status" value="1"/>
</dbReference>
<dbReference type="EMBL" id="JADIVZ010000001">
    <property type="protein sequence ID" value="MBF4160230.1"/>
    <property type="molecule type" value="Genomic_DNA"/>
</dbReference>
<evidence type="ECO:0000256" key="10">
    <source>
        <dbReference type="ARBA" id="ARBA00023002"/>
    </source>
</evidence>
<dbReference type="GO" id="GO:0005737">
    <property type="term" value="C:cytoplasm"/>
    <property type="evidence" value="ECO:0007669"/>
    <property type="project" value="UniProtKB-SubCell"/>
</dbReference>
<dbReference type="Gene3D" id="3.90.660.20">
    <property type="entry name" value="Protoporphyrinogen oxidase, mitochondrial, domain 2"/>
    <property type="match status" value="1"/>
</dbReference>
<evidence type="ECO:0000256" key="4">
    <source>
        <dbReference type="ARBA" id="ARBA00004744"/>
    </source>
</evidence>
<accession>A0A930UYA7</accession>
<evidence type="ECO:0000256" key="6">
    <source>
        <dbReference type="ARBA" id="ARBA00012402"/>
    </source>
</evidence>
<evidence type="ECO:0000256" key="8">
    <source>
        <dbReference type="ARBA" id="ARBA00022630"/>
    </source>
</evidence>
<comment type="caution">
    <text evidence="14">The sequence shown here is derived from an EMBL/GenBank/DDBJ whole genome shotgun (WGS) entry which is preliminary data.</text>
</comment>
<evidence type="ECO:0000256" key="3">
    <source>
        <dbReference type="ARBA" id="ARBA00002185"/>
    </source>
</evidence>
<dbReference type="NCBIfam" id="TIGR00562">
    <property type="entry name" value="proto_IX_ox"/>
    <property type="match status" value="1"/>
</dbReference>
<comment type="function">
    <text evidence="3 12">Involved in coproporphyrin-dependent heme b biosynthesis. Catalyzes the oxidation of coproporphyrinogen III to coproporphyrin III.</text>
</comment>
<organism evidence="14 15">
    <name type="scientific">Nocardioides acrostichi</name>
    <dbReference type="NCBI Taxonomy" id="2784339"/>
    <lineage>
        <taxon>Bacteria</taxon>
        <taxon>Bacillati</taxon>
        <taxon>Actinomycetota</taxon>
        <taxon>Actinomycetes</taxon>
        <taxon>Propionibacteriales</taxon>
        <taxon>Nocardioidaceae</taxon>
        <taxon>Nocardioides</taxon>
    </lineage>
</organism>
<name>A0A930UYA7_9ACTN</name>
<evidence type="ECO:0000256" key="12">
    <source>
        <dbReference type="RuleBase" id="RU364052"/>
    </source>
</evidence>
<gene>
    <name evidence="14" type="primary">hemG</name>
    <name evidence="14" type="ORF">ISG29_00900</name>
</gene>
<protein>
    <recommendedName>
        <fullName evidence="7 12">Coproporphyrinogen III oxidase</fullName>
        <ecNumber evidence="6 12">1.3.3.15</ecNumber>
    </recommendedName>
</protein>
<dbReference type="Pfam" id="PF01593">
    <property type="entry name" value="Amino_oxidase"/>
    <property type="match status" value="1"/>
</dbReference>
<keyword evidence="15" id="KW-1185">Reference proteome</keyword>
<dbReference type="InterPro" id="IPR002937">
    <property type="entry name" value="Amino_oxidase"/>
</dbReference>
<dbReference type="Gene3D" id="3.50.50.60">
    <property type="entry name" value="FAD/NAD(P)-binding domain"/>
    <property type="match status" value="1"/>
</dbReference>
<comment type="catalytic activity">
    <reaction evidence="1">
        <text>coproporphyrinogen III + 3 O2 = coproporphyrin III + 3 H2O2</text>
        <dbReference type="Rhea" id="RHEA:43436"/>
        <dbReference type="ChEBI" id="CHEBI:15379"/>
        <dbReference type="ChEBI" id="CHEBI:16240"/>
        <dbReference type="ChEBI" id="CHEBI:57309"/>
        <dbReference type="ChEBI" id="CHEBI:131725"/>
        <dbReference type="EC" id="1.3.3.15"/>
    </reaction>
    <physiologicalReaction direction="left-to-right" evidence="1">
        <dbReference type="Rhea" id="RHEA:43437"/>
    </physiologicalReaction>
</comment>
<dbReference type="InterPro" id="IPR036188">
    <property type="entry name" value="FAD/NAD-bd_sf"/>
</dbReference>
<dbReference type="PANTHER" id="PTHR42923:SF3">
    <property type="entry name" value="PROTOPORPHYRINOGEN OXIDASE"/>
    <property type="match status" value="1"/>
</dbReference>
<keyword evidence="11 12" id="KW-0350">Heme biosynthesis</keyword>
<evidence type="ECO:0000256" key="2">
    <source>
        <dbReference type="ARBA" id="ARBA00001974"/>
    </source>
</evidence>
<dbReference type="EC" id="1.3.3.15" evidence="6 12"/>
<comment type="similarity">
    <text evidence="5 12">Belongs to the protoporphyrinogen/coproporphyrinogen oxidase family. Coproporphyrinogen III oxidase subfamily.</text>
</comment>
<evidence type="ECO:0000256" key="5">
    <source>
        <dbReference type="ARBA" id="ARBA00008310"/>
    </source>
</evidence>
<keyword evidence="10 12" id="KW-0560">Oxidoreductase</keyword>
<evidence type="ECO:0000313" key="15">
    <source>
        <dbReference type="Proteomes" id="UP000656804"/>
    </source>
</evidence>
<dbReference type="InterPro" id="IPR050464">
    <property type="entry name" value="Zeta_carotene_desat/Oxidored"/>
</dbReference>
<comment type="subcellular location">
    <subcellularLocation>
        <location evidence="12">Cytoplasm</location>
    </subcellularLocation>
</comment>
<dbReference type="GO" id="GO:0004729">
    <property type="term" value="F:oxygen-dependent protoporphyrinogen oxidase activity"/>
    <property type="evidence" value="ECO:0007669"/>
    <property type="project" value="UniProtKB-UniRule"/>
</dbReference>
<evidence type="ECO:0000313" key="14">
    <source>
        <dbReference type="EMBL" id="MBF4160230.1"/>
    </source>
</evidence>
<evidence type="ECO:0000256" key="1">
    <source>
        <dbReference type="ARBA" id="ARBA00001755"/>
    </source>
</evidence>
<keyword evidence="9 12" id="KW-0274">FAD</keyword>
<feature type="domain" description="Amine oxidase" evidence="13">
    <location>
        <begin position="12"/>
        <end position="459"/>
    </location>
</feature>
<proteinExistence type="inferred from homology"/>
<dbReference type="InterPro" id="IPR004572">
    <property type="entry name" value="Protoporphyrinogen_oxidase"/>
</dbReference>
<dbReference type="Gene3D" id="1.10.3110.10">
    <property type="entry name" value="protoporphyrinogen ix oxidase, domain 3"/>
    <property type="match status" value="1"/>
</dbReference>